<feature type="non-terminal residue" evidence="1">
    <location>
        <position position="86"/>
    </location>
</feature>
<evidence type="ECO:0000313" key="1">
    <source>
        <dbReference type="EMBL" id="CAG8686658.1"/>
    </source>
</evidence>
<organism evidence="1 2">
    <name type="scientific">Acaulospora colombiana</name>
    <dbReference type="NCBI Taxonomy" id="27376"/>
    <lineage>
        <taxon>Eukaryota</taxon>
        <taxon>Fungi</taxon>
        <taxon>Fungi incertae sedis</taxon>
        <taxon>Mucoromycota</taxon>
        <taxon>Glomeromycotina</taxon>
        <taxon>Glomeromycetes</taxon>
        <taxon>Diversisporales</taxon>
        <taxon>Acaulosporaceae</taxon>
        <taxon>Acaulospora</taxon>
    </lineage>
</organism>
<gene>
    <name evidence="1" type="ORF">ACOLOM_LOCUS9606</name>
</gene>
<dbReference type="EMBL" id="CAJVPT010028333">
    <property type="protein sequence ID" value="CAG8686658.1"/>
    <property type="molecule type" value="Genomic_DNA"/>
</dbReference>
<evidence type="ECO:0000313" key="2">
    <source>
        <dbReference type="Proteomes" id="UP000789525"/>
    </source>
</evidence>
<keyword evidence="2" id="KW-1185">Reference proteome</keyword>
<sequence>MIEGNSKCRPLVPSIGTVQVTLLDPDLVSKFTKNANRLQKANTTSFTLDNVDDDARDGLRDVFSFGFPVWTSGHVHGPLGWTWPSQ</sequence>
<comment type="caution">
    <text evidence="1">The sequence shown here is derived from an EMBL/GenBank/DDBJ whole genome shotgun (WGS) entry which is preliminary data.</text>
</comment>
<protein>
    <submittedName>
        <fullName evidence="1">13589_t:CDS:1</fullName>
    </submittedName>
</protein>
<name>A0ACA9P1P3_9GLOM</name>
<reference evidence="1" key="1">
    <citation type="submission" date="2021-06" db="EMBL/GenBank/DDBJ databases">
        <authorList>
            <person name="Kallberg Y."/>
            <person name="Tangrot J."/>
            <person name="Rosling A."/>
        </authorList>
    </citation>
    <scope>NUCLEOTIDE SEQUENCE</scope>
    <source>
        <strain evidence="1">CL356</strain>
    </source>
</reference>
<dbReference type="Proteomes" id="UP000789525">
    <property type="component" value="Unassembled WGS sequence"/>
</dbReference>
<accession>A0ACA9P1P3</accession>
<proteinExistence type="predicted"/>